<reference evidence="2" key="2">
    <citation type="submission" date="2015-06" db="UniProtKB">
        <authorList>
            <consortium name="EnsemblMetazoa"/>
        </authorList>
    </citation>
    <scope>IDENTIFICATION</scope>
</reference>
<evidence type="ECO:0000313" key="2">
    <source>
        <dbReference type="EnsemblMetazoa" id="tetur21g01560.1"/>
    </source>
</evidence>
<keyword evidence="3" id="KW-1185">Reference proteome</keyword>
<dbReference type="EnsemblMetazoa" id="tetur21g01560.1">
    <property type="protein sequence ID" value="tetur21g01560.1"/>
    <property type="gene ID" value="tetur21g01560"/>
</dbReference>
<evidence type="ECO:0008006" key="4">
    <source>
        <dbReference type="Google" id="ProtNLM"/>
    </source>
</evidence>
<sequence length="131" mass="14829">MILLSLVLTALCILQTHSTSQSRQFVSPRAKFNNQVNFIKRIIGGAPPGLPETVYFYEDSSKPDLFKWRQMSEIYSKKLRKDSYGVSVELEDAGAAEAGLFIEKGKRGNEILSIKLFEHGGRWWSWWACGG</sequence>
<reference evidence="3" key="1">
    <citation type="submission" date="2011-08" db="EMBL/GenBank/DDBJ databases">
        <authorList>
            <person name="Rombauts S."/>
        </authorList>
    </citation>
    <scope>NUCLEOTIDE SEQUENCE</scope>
    <source>
        <strain evidence="3">London</strain>
    </source>
</reference>
<dbReference type="Proteomes" id="UP000015104">
    <property type="component" value="Unassembled WGS sequence"/>
</dbReference>
<dbReference type="EMBL" id="CAEY01000548">
    <property type="status" value="NOT_ANNOTATED_CDS"/>
    <property type="molecule type" value="Genomic_DNA"/>
</dbReference>
<evidence type="ECO:0000256" key="1">
    <source>
        <dbReference type="SAM" id="SignalP"/>
    </source>
</evidence>
<evidence type="ECO:0000313" key="3">
    <source>
        <dbReference type="Proteomes" id="UP000015104"/>
    </source>
</evidence>
<accession>T1KTZ6</accession>
<feature type="chain" id="PRO_5004581739" description="Peptidase M14 carboxypeptidase A domain-containing protein" evidence="1">
    <location>
        <begin position="19"/>
        <end position="131"/>
    </location>
</feature>
<feature type="signal peptide" evidence="1">
    <location>
        <begin position="1"/>
        <end position="18"/>
    </location>
</feature>
<organism evidence="2 3">
    <name type="scientific">Tetranychus urticae</name>
    <name type="common">Two-spotted spider mite</name>
    <dbReference type="NCBI Taxonomy" id="32264"/>
    <lineage>
        <taxon>Eukaryota</taxon>
        <taxon>Metazoa</taxon>
        <taxon>Ecdysozoa</taxon>
        <taxon>Arthropoda</taxon>
        <taxon>Chelicerata</taxon>
        <taxon>Arachnida</taxon>
        <taxon>Acari</taxon>
        <taxon>Acariformes</taxon>
        <taxon>Trombidiformes</taxon>
        <taxon>Prostigmata</taxon>
        <taxon>Eleutherengona</taxon>
        <taxon>Raphignathae</taxon>
        <taxon>Tetranychoidea</taxon>
        <taxon>Tetranychidae</taxon>
        <taxon>Tetranychus</taxon>
    </lineage>
</organism>
<name>T1KTZ6_TETUR</name>
<dbReference type="AlphaFoldDB" id="T1KTZ6"/>
<proteinExistence type="predicted"/>
<keyword evidence="1" id="KW-0732">Signal</keyword>
<protein>
    <recommendedName>
        <fullName evidence="4">Peptidase M14 carboxypeptidase A domain-containing protein</fullName>
    </recommendedName>
</protein>
<dbReference type="HOGENOM" id="CLU_1930219_0_0_1"/>